<feature type="signal peptide" evidence="1">
    <location>
        <begin position="1"/>
        <end position="22"/>
    </location>
</feature>
<name>A0A2T5IZE4_9GAMM</name>
<evidence type="ECO:0000256" key="1">
    <source>
        <dbReference type="SAM" id="SignalP"/>
    </source>
</evidence>
<organism evidence="2 3">
    <name type="scientific">Agitococcus lubricus</name>
    <dbReference type="NCBI Taxonomy" id="1077255"/>
    <lineage>
        <taxon>Bacteria</taxon>
        <taxon>Pseudomonadati</taxon>
        <taxon>Pseudomonadota</taxon>
        <taxon>Gammaproteobacteria</taxon>
        <taxon>Moraxellales</taxon>
        <taxon>Moraxellaceae</taxon>
        <taxon>Agitococcus</taxon>
    </lineage>
</organism>
<sequence>MRFLIFLCLALGLVACNSNHDAANDSQSQVSTPASVDPFGDLSPTVAAALDLPPAEGKLSADLLPPQ</sequence>
<dbReference type="AlphaFoldDB" id="A0A2T5IZE4"/>
<keyword evidence="1" id="KW-0732">Signal</keyword>
<dbReference type="PROSITE" id="PS51257">
    <property type="entry name" value="PROKAR_LIPOPROTEIN"/>
    <property type="match status" value="1"/>
</dbReference>
<feature type="chain" id="PRO_5015604911" description="Lipoprotein" evidence="1">
    <location>
        <begin position="23"/>
        <end position="67"/>
    </location>
</feature>
<accession>A0A2T5IZE4</accession>
<comment type="caution">
    <text evidence="2">The sequence shown here is derived from an EMBL/GenBank/DDBJ whole genome shotgun (WGS) entry which is preliminary data.</text>
</comment>
<gene>
    <name evidence="2" type="ORF">C8N29_107113</name>
</gene>
<dbReference type="EMBL" id="QAON01000007">
    <property type="protein sequence ID" value="PTQ89380.1"/>
    <property type="molecule type" value="Genomic_DNA"/>
</dbReference>
<evidence type="ECO:0000313" key="3">
    <source>
        <dbReference type="Proteomes" id="UP000244223"/>
    </source>
</evidence>
<protein>
    <recommendedName>
        <fullName evidence="4">Lipoprotein</fullName>
    </recommendedName>
</protein>
<evidence type="ECO:0000313" key="2">
    <source>
        <dbReference type="EMBL" id="PTQ89380.1"/>
    </source>
</evidence>
<keyword evidence="3" id="KW-1185">Reference proteome</keyword>
<dbReference type="Proteomes" id="UP000244223">
    <property type="component" value="Unassembled WGS sequence"/>
</dbReference>
<evidence type="ECO:0008006" key="4">
    <source>
        <dbReference type="Google" id="ProtNLM"/>
    </source>
</evidence>
<proteinExistence type="predicted"/>
<reference evidence="2 3" key="1">
    <citation type="submission" date="2018-04" db="EMBL/GenBank/DDBJ databases">
        <title>Genomic Encyclopedia of Archaeal and Bacterial Type Strains, Phase II (KMG-II): from individual species to whole genera.</title>
        <authorList>
            <person name="Goeker M."/>
        </authorList>
    </citation>
    <scope>NUCLEOTIDE SEQUENCE [LARGE SCALE GENOMIC DNA]</scope>
    <source>
        <strain evidence="2 3">DSM 5822</strain>
    </source>
</reference>
<dbReference type="RefSeq" id="WP_107865705.1">
    <property type="nucleotide sequence ID" value="NZ_QAON01000007.1"/>
</dbReference>